<keyword evidence="7" id="KW-0346">Stress response</keyword>
<keyword evidence="3" id="KW-0540">Nuclease</keyword>
<dbReference type="EMBL" id="BEYQ01000003">
    <property type="protein sequence ID" value="GBD51977.1"/>
    <property type="molecule type" value="Genomic_DNA"/>
</dbReference>
<dbReference type="InterPro" id="IPR012933">
    <property type="entry name" value="HicA_mRNA_interferase"/>
</dbReference>
<gene>
    <name evidence="8" type="ORF">BGM30_10700</name>
</gene>
<keyword evidence="6" id="KW-0694">RNA-binding</keyword>
<keyword evidence="5" id="KW-0378">Hydrolase</keyword>
<dbReference type="GO" id="GO:0004519">
    <property type="term" value="F:endonuclease activity"/>
    <property type="evidence" value="ECO:0007669"/>
    <property type="project" value="UniProtKB-KW"/>
</dbReference>
<name>A0A2H6BP58_MICAE</name>
<evidence type="ECO:0000256" key="5">
    <source>
        <dbReference type="ARBA" id="ARBA00022801"/>
    </source>
</evidence>
<dbReference type="GO" id="GO:0003729">
    <property type="term" value="F:mRNA binding"/>
    <property type="evidence" value="ECO:0007669"/>
    <property type="project" value="InterPro"/>
</dbReference>
<dbReference type="Gene3D" id="3.30.920.30">
    <property type="entry name" value="Hypothetical protein"/>
    <property type="match status" value="1"/>
</dbReference>
<dbReference type="SUPFAM" id="SSF54786">
    <property type="entry name" value="YcfA/nrd intein domain"/>
    <property type="match status" value="1"/>
</dbReference>
<dbReference type="Proteomes" id="UP000236321">
    <property type="component" value="Unassembled WGS sequence"/>
</dbReference>
<proteinExistence type="inferred from homology"/>
<dbReference type="GO" id="GO:0016787">
    <property type="term" value="F:hydrolase activity"/>
    <property type="evidence" value="ECO:0007669"/>
    <property type="project" value="UniProtKB-KW"/>
</dbReference>
<evidence type="ECO:0000256" key="1">
    <source>
        <dbReference type="ARBA" id="ARBA00006620"/>
    </source>
</evidence>
<dbReference type="AlphaFoldDB" id="A0A2H6BP58"/>
<keyword evidence="2" id="KW-1277">Toxin-antitoxin system</keyword>
<keyword evidence="4" id="KW-0255">Endonuclease</keyword>
<evidence type="ECO:0000256" key="6">
    <source>
        <dbReference type="ARBA" id="ARBA00022884"/>
    </source>
</evidence>
<dbReference type="InterPro" id="IPR038570">
    <property type="entry name" value="HicA_sf"/>
</dbReference>
<protein>
    <submittedName>
        <fullName evidence="8">YcfA family protein</fullName>
    </submittedName>
</protein>
<evidence type="ECO:0000256" key="7">
    <source>
        <dbReference type="ARBA" id="ARBA00023016"/>
    </source>
</evidence>
<comment type="caution">
    <text evidence="8">The sequence shown here is derived from an EMBL/GenBank/DDBJ whole genome shotgun (WGS) entry which is preliminary data.</text>
</comment>
<evidence type="ECO:0000313" key="8">
    <source>
        <dbReference type="EMBL" id="GBD51977.1"/>
    </source>
</evidence>
<evidence type="ECO:0000256" key="3">
    <source>
        <dbReference type="ARBA" id="ARBA00022722"/>
    </source>
</evidence>
<accession>A0A2H6BP58</accession>
<reference evidence="9" key="1">
    <citation type="submission" date="2017-12" db="EMBL/GenBank/DDBJ databases">
        <title>Improved Draft Genome Sequence of Microcystis aeruginosa NIES-298, a Microcystin-Producing Cyanobacterium from Lake Kasumigaura, Japan.</title>
        <authorList>
            <person name="Yamaguchi H."/>
            <person name="Suzuki S."/>
            <person name="Kawachi M."/>
        </authorList>
    </citation>
    <scope>NUCLEOTIDE SEQUENCE [LARGE SCALE GENOMIC DNA]</scope>
    <source>
        <strain evidence="9">NIES-298</strain>
    </source>
</reference>
<organism evidence="8 9">
    <name type="scientific">Microcystis aeruginosa NIES-298</name>
    <dbReference type="NCBI Taxonomy" id="449468"/>
    <lineage>
        <taxon>Bacteria</taxon>
        <taxon>Bacillati</taxon>
        <taxon>Cyanobacteriota</taxon>
        <taxon>Cyanophyceae</taxon>
        <taxon>Oscillatoriophycideae</taxon>
        <taxon>Chroococcales</taxon>
        <taxon>Microcystaceae</taxon>
        <taxon>Microcystis</taxon>
    </lineage>
</organism>
<sequence length="71" mass="8043">MPSAISRRKLIRKLKALGYTGPFSGSKHQFMKKGQHKIRIPNPHGNQEISTDLVKEILKQAGISDEEWDNS</sequence>
<comment type="similarity">
    <text evidence="1">Belongs to the HicA mRNA interferase family.</text>
</comment>
<evidence type="ECO:0000256" key="4">
    <source>
        <dbReference type="ARBA" id="ARBA00022759"/>
    </source>
</evidence>
<evidence type="ECO:0000313" key="9">
    <source>
        <dbReference type="Proteomes" id="UP000236321"/>
    </source>
</evidence>
<evidence type="ECO:0000256" key="2">
    <source>
        <dbReference type="ARBA" id="ARBA00022649"/>
    </source>
</evidence>
<dbReference type="RefSeq" id="WP_002738249.1">
    <property type="nucleotide sequence ID" value="NZ_BEIU01000022.1"/>
</dbReference>
<dbReference type="Pfam" id="PF07927">
    <property type="entry name" value="HicA_toxin"/>
    <property type="match status" value="1"/>
</dbReference>